<accession>A0A212LIA3</accession>
<reference evidence="2" key="1">
    <citation type="submission" date="2016-08" db="EMBL/GenBank/DDBJ databases">
        <authorList>
            <person name="Seilhamer J.J."/>
        </authorList>
    </citation>
    <scope>NUCLEOTIDE SEQUENCE</scope>
    <source>
        <strain evidence="2">86</strain>
    </source>
</reference>
<feature type="region of interest" description="Disordered" evidence="1">
    <location>
        <begin position="80"/>
        <end position="99"/>
    </location>
</feature>
<evidence type="ECO:0000256" key="1">
    <source>
        <dbReference type="SAM" id="MobiDB-lite"/>
    </source>
</evidence>
<protein>
    <submittedName>
        <fullName evidence="2">Uncharacterized protein</fullName>
    </submittedName>
</protein>
<dbReference type="EMBL" id="FMJD01000008">
    <property type="protein sequence ID" value="SCM77273.1"/>
    <property type="molecule type" value="Genomic_DNA"/>
</dbReference>
<sequence length="99" mass="10682">MAAVSVMMISEWAMRDWHRLRALGVLPGGRNKSGPCRGGAFPAFVVVGPDKTPHDGDLVGTEKPLGLQALIVIAPDWTHVSRRHPSPKAPSNHLGRTSR</sequence>
<dbReference type="AlphaFoldDB" id="A0A212LIA3"/>
<organism evidence="2">
    <name type="scientific">uncultured Pleomorphomonas sp</name>
    <dbReference type="NCBI Taxonomy" id="442121"/>
    <lineage>
        <taxon>Bacteria</taxon>
        <taxon>Pseudomonadati</taxon>
        <taxon>Pseudomonadota</taxon>
        <taxon>Alphaproteobacteria</taxon>
        <taxon>Hyphomicrobiales</taxon>
        <taxon>Pleomorphomonadaceae</taxon>
        <taxon>Pleomorphomonas</taxon>
        <taxon>environmental samples</taxon>
    </lineage>
</organism>
<gene>
    <name evidence="2" type="ORF">KL86PLE_41078</name>
</gene>
<evidence type="ECO:0000313" key="2">
    <source>
        <dbReference type="EMBL" id="SCM77273.1"/>
    </source>
</evidence>
<proteinExistence type="predicted"/>
<name>A0A212LIA3_9HYPH</name>